<comment type="caution">
    <text evidence="2">The sequence shown here is derived from an EMBL/GenBank/DDBJ whole genome shotgun (WGS) entry which is preliminary data.</text>
</comment>
<sequence length="81" mass="8174">MSAPSLSHPLRSLLLRLLCGAGWGLALFAGESWLLLRSGVVGVDIPVDGPYAALAAAVKPLLPGVLLRVAAVYAVAGAVLA</sequence>
<feature type="transmembrane region" description="Helical" evidence="1">
    <location>
        <begin position="61"/>
        <end position="80"/>
    </location>
</feature>
<dbReference type="EMBL" id="JABBJJ010000139">
    <property type="protein sequence ID" value="NMO18478.1"/>
    <property type="molecule type" value="Genomic_DNA"/>
</dbReference>
<feature type="non-terminal residue" evidence="2">
    <location>
        <position position="81"/>
    </location>
</feature>
<evidence type="ECO:0000313" key="3">
    <source>
        <dbReference type="Proteomes" id="UP000518300"/>
    </source>
</evidence>
<keyword evidence="3" id="KW-1185">Reference proteome</keyword>
<gene>
    <name evidence="2" type="ORF">HG543_26975</name>
</gene>
<accession>A0A848LL58</accession>
<evidence type="ECO:0000313" key="2">
    <source>
        <dbReference type="EMBL" id="NMO18478.1"/>
    </source>
</evidence>
<reference evidence="2 3" key="1">
    <citation type="submission" date="2020-04" db="EMBL/GenBank/DDBJ databases">
        <title>Draft genome of Pyxidicoccus fallax type strain.</title>
        <authorList>
            <person name="Whitworth D.E."/>
        </authorList>
    </citation>
    <scope>NUCLEOTIDE SEQUENCE [LARGE SCALE GENOMIC DNA]</scope>
    <source>
        <strain evidence="2 3">DSM 14698</strain>
    </source>
</reference>
<keyword evidence="1" id="KW-0472">Membrane</keyword>
<dbReference type="Proteomes" id="UP000518300">
    <property type="component" value="Unassembled WGS sequence"/>
</dbReference>
<dbReference type="AlphaFoldDB" id="A0A848LL58"/>
<keyword evidence="1" id="KW-0812">Transmembrane</keyword>
<name>A0A848LL58_9BACT</name>
<evidence type="ECO:0000256" key="1">
    <source>
        <dbReference type="SAM" id="Phobius"/>
    </source>
</evidence>
<organism evidence="2 3">
    <name type="scientific">Pyxidicoccus fallax</name>
    <dbReference type="NCBI Taxonomy" id="394095"/>
    <lineage>
        <taxon>Bacteria</taxon>
        <taxon>Pseudomonadati</taxon>
        <taxon>Myxococcota</taxon>
        <taxon>Myxococcia</taxon>
        <taxon>Myxococcales</taxon>
        <taxon>Cystobacterineae</taxon>
        <taxon>Myxococcaceae</taxon>
        <taxon>Pyxidicoccus</taxon>
    </lineage>
</organism>
<protein>
    <submittedName>
        <fullName evidence="2">Sulfatase</fullName>
    </submittedName>
</protein>
<proteinExistence type="predicted"/>
<keyword evidence="1" id="KW-1133">Transmembrane helix</keyword>